<sequence length="301" mass="32098">MLDRPPHTPNPTGLVPVVGAALPIGDALIGEPVEKAIEVLPLVFNLCQSAQSMAVHMAFGRPFDLRLLSDLRIEILRDHLMRLYITWPSFFGGTARALPQGWAEGGNDLAHAVFGADTPPETSHDFAAFLRGDTPAASALRHIRSAFAPHEAATNILPPVTDDTAFRKDACENSVAARHREHPVMQAIEDTLGRGPLWRATARLYDIAACIGGSLPPAVRPSQGRAIVTAARGAYAVSAATSGGNVTAFRRITPTDHLLAPHGILAQSLSSLRPENHGLAPLMLDILDPCSPVELREVANA</sequence>
<keyword evidence="2" id="KW-1185">Reference proteome</keyword>
<dbReference type="AlphaFoldDB" id="A0A238JLK7"/>
<gene>
    <name evidence="1" type="ORF">COL8621_00037</name>
</gene>
<dbReference type="Gene3D" id="1.10.645.10">
    <property type="entry name" value="Cytochrome-c3 Hydrogenase, chain B"/>
    <property type="match status" value="1"/>
</dbReference>
<evidence type="ECO:0000313" key="2">
    <source>
        <dbReference type="Proteomes" id="UP000202922"/>
    </source>
</evidence>
<accession>A0A238JLK7</accession>
<protein>
    <recommendedName>
        <fullName evidence="3">Hydrogenase expression/formation protein HupK</fullName>
    </recommendedName>
</protein>
<organism evidence="1 2">
    <name type="scientific">Actibacterium lipolyticum</name>
    <dbReference type="NCBI Taxonomy" id="1524263"/>
    <lineage>
        <taxon>Bacteria</taxon>
        <taxon>Pseudomonadati</taxon>
        <taxon>Pseudomonadota</taxon>
        <taxon>Alphaproteobacteria</taxon>
        <taxon>Rhodobacterales</taxon>
        <taxon>Roseobacteraceae</taxon>
        <taxon>Actibacterium</taxon>
    </lineage>
</organism>
<dbReference type="SUPFAM" id="SSF56762">
    <property type="entry name" value="HydB/Nqo4-like"/>
    <property type="match status" value="1"/>
</dbReference>
<evidence type="ECO:0000313" key="1">
    <source>
        <dbReference type="EMBL" id="SMX30676.1"/>
    </source>
</evidence>
<name>A0A238JLK7_9RHOB</name>
<proteinExistence type="predicted"/>
<dbReference type="EMBL" id="FXYE01000001">
    <property type="protein sequence ID" value="SMX30676.1"/>
    <property type="molecule type" value="Genomic_DNA"/>
</dbReference>
<dbReference type="InterPro" id="IPR029014">
    <property type="entry name" value="NiFe-Hase_large"/>
</dbReference>
<reference evidence="2" key="1">
    <citation type="submission" date="2017-05" db="EMBL/GenBank/DDBJ databases">
        <authorList>
            <person name="Rodrigo-Torres L."/>
            <person name="Arahal R. D."/>
            <person name="Lucena T."/>
        </authorList>
    </citation>
    <scope>NUCLEOTIDE SEQUENCE [LARGE SCALE GENOMIC DNA]</scope>
    <source>
        <strain evidence="2">CECT 8621</strain>
    </source>
</reference>
<dbReference type="RefSeq" id="WP_235823649.1">
    <property type="nucleotide sequence ID" value="NZ_FXYE01000001.1"/>
</dbReference>
<dbReference type="Proteomes" id="UP000202922">
    <property type="component" value="Unassembled WGS sequence"/>
</dbReference>
<evidence type="ECO:0008006" key="3">
    <source>
        <dbReference type="Google" id="ProtNLM"/>
    </source>
</evidence>